<reference evidence="6 7" key="1">
    <citation type="submission" date="2018-09" db="EMBL/GenBank/DDBJ databases">
        <title>Complete genome sequence of the hydrocarbonoclastic bacterium Alcaligenes aquatilis QD168, isolated from a crude-oil polluted marine sediment of Central Chile.</title>
        <authorList>
            <person name="Duran R.E."/>
            <person name="Barra B."/>
            <person name="Salva-Serra F."/>
            <person name="Mendez V."/>
            <person name="Moore E.R.B."/>
            <person name="Seeger M."/>
        </authorList>
    </citation>
    <scope>NUCLEOTIDE SEQUENCE [LARGE SCALE GENOMIC DNA]</scope>
    <source>
        <strain evidence="6 7">QD168</strain>
    </source>
</reference>
<dbReference type="OrthoDB" id="9178873at2"/>
<keyword evidence="2" id="KW-0805">Transcription regulation</keyword>
<evidence type="ECO:0000256" key="3">
    <source>
        <dbReference type="ARBA" id="ARBA00023125"/>
    </source>
</evidence>
<dbReference type="GO" id="GO:0003677">
    <property type="term" value="F:DNA binding"/>
    <property type="evidence" value="ECO:0007669"/>
    <property type="project" value="UniProtKB-KW"/>
</dbReference>
<name>A0A3G2HR52_9BURK</name>
<keyword evidence="4" id="KW-0804">Transcription</keyword>
<evidence type="ECO:0000256" key="2">
    <source>
        <dbReference type="ARBA" id="ARBA00023015"/>
    </source>
</evidence>
<evidence type="ECO:0000313" key="7">
    <source>
        <dbReference type="Proteomes" id="UP000268070"/>
    </source>
</evidence>
<evidence type="ECO:0000256" key="1">
    <source>
        <dbReference type="ARBA" id="ARBA00009437"/>
    </source>
</evidence>
<dbReference type="GO" id="GO:0032993">
    <property type="term" value="C:protein-DNA complex"/>
    <property type="evidence" value="ECO:0007669"/>
    <property type="project" value="TreeGrafter"/>
</dbReference>
<dbReference type="Pfam" id="PF03466">
    <property type="entry name" value="LysR_substrate"/>
    <property type="match status" value="1"/>
</dbReference>
<protein>
    <submittedName>
        <fullName evidence="6">LysR family transcriptional regulator</fullName>
    </submittedName>
</protein>
<keyword evidence="3" id="KW-0238">DNA-binding</keyword>
<sequence length="213" mass="23223">MPIMRACTDASPLRIAVSFGAVSPRLAALLARQRAEEPQTPVRLHEVALAEQLNGLTYGWYDGGLALTEAPASTLRAHALWRDELAVAMPAQSPLRRFDAVPLEEAARYPLIGWQAPACEPVSALIDALLLTQRSGTSCVQVQSYELMVVLILAGYGIGIGLQSRLAWLRVPHIISRPLAGCQPDITTYLLQPRCGVMAALDRFAKRGRELCR</sequence>
<dbReference type="GO" id="GO:0003700">
    <property type="term" value="F:DNA-binding transcription factor activity"/>
    <property type="evidence" value="ECO:0007669"/>
    <property type="project" value="TreeGrafter"/>
</dbReference>
<dbReference type="Proteomes" id="UP000268070">
    <property type="component" value="Chromosome"/>
</dbReference>
<dbReference type="EMBL" id="CP032153">
    <property type="protein sequence ID" value="AYN19499.1"/>
    <property type="molecule type" value="Genomic_DNA"/>
</dbReference>
<comment type="similarity">
    <text evidence="1">Belongs to the LysR transcriptional regulatory family.</text>
</comment>
<accession>A0A3G2HR52</accession>
<dbReference type="PANTHER" id="PTHR30346:SF0">
    <property type="entry name" value="HCA OPERON TRANSCRIPTIONAL ACTIVATOR HCAR"/>
    <property type="match status" value="1"/>
</dbReference>
<dbReference type="SUPFAM" id="SSF53850">
    <property type="entry name" value="Periplasmic binding protein-like II"/>
    <property type="match status" value="1"/>
</dbReference>
<evidence type="ECO:0000256" key="4">
    <source>
        <dbReference type="ARBA" id="ARBA00023163"/>
    </source>
</evidence>
<evidence type="ECO:0000313" key="6">
    <source>
        <dbReference type="EMBL" id="AYN19499.1"/>
    </source>
</evidence>
<dbReference type="Gene3D" id="3.40.190.10">
    <property type="entry name" value="Periplasmic binding protein-like II"/>
    <property type="match status" value="2"/>
</dbReference>
<proteinExistence type="inferred from homology"/>
<dbReference type="InterPro" id="IPR005119">
    <property type="entry name" value="LysR_subst-bd"/>
</dbReference>
<feature type="domain" description="LysR substrate-binding" evidence="5">
    <location>
        <begin position="11"/>
        <end position="194"/>
    </location>
</feature>
<organism evidence="6 7">
    <name type="scientific">Alcaligenes aquatilis</name>
    <dbReference type="NCBI Taxonomy" id="323284"/>
    <lineage>
        <taxon>Bacteria</taxon>
        <taxon>Pseudomonadati</taxon>
        <taxon>Pseudomonadota</taxon>
        <taxon>Betaproteobacteria</taxon>
        <taxon>Burkholderiales</taxon>
        <taxon>Alcaligenaceae</taxon>
        <taxon>Alcaligenes</taxon>
    </lineage>
</organism>
<evidence type="ECO:0000259" key="5">
    <source>
        <dbReference type="Pfam" id="PF03466"/>
    </source>
</evidence>
<dbReference type="AlphaFoldDB" id="A0A3G2HR52"/>
<dbReference type="KEGG" id="aaqu:D3M96_02475"/>
<gene>
    <name evidence="6" type="ORF">D3M96_02475</name>
</gene>
<dbReference type="PANTHER" id="PTHR30346">
    <property type="entry name" value="TRANSCRIPTIONAL DUAL REGULATOR HCAR-RELATED"/>
    <property type="match status" value="1"/>
</dbReference>